<sequence length="418" mass="45075">MNGMAGSADEPSALVAPRIRLLYFHHAHDPGGAVRSLAALVAGLDKQAIEPIVAIPDRPGADEVRALLEKAGATVIAERHIRPFHGSTVVPVGTLREKIYSLAGLFPLALLARKLVRRLNPDIVHLNSTSVVGAAIGTRMSGARKPVIAHVREPLLRNRWGRWLARLNRKCVDHFISIDAEGLRSLGQPSPASSVIFNFVDTDVFRPDPARRAAERLARGWGDDDVVFLSLSRITAANGALELVRSIGNGDGRIDKHARFAIAGFEDDGGTYQQQVREAVDLSSRCDAIGFTHDVRGLIDAADVIVAPFTTPHSARSVFEGAAMGKPALVTKLPNLQELIVEGETGLPYDPFDPDELIDAVNMLCRPDERQAFSEAAFRFAGERFAARTNVARTVAVYHRLLATAGGDGAAEKVAVRP</sequence>
<feature type="domain" description="Glycosyltransferase subfamily 4-like N-terminal" evidence="1">
    <location>
        <begin position="30"/>
        <end position="203"/>
    </location>
</feature>
<comment type="caution">
    <text evidence="2">The sequence shown here is derived from an EMBL/GenBank/DDBJ whole genome shotgun (WGS) entry which is preliminary data.</text>
</comment>
<dbReference type="Proteomes" id="UP000535078">
    <property type="component" value="Unassembled WGS sequence"/>
</dbReference>
<dbReference type="PANTHER" id="PTHR45947">
    <property type="entry name" value="SULFOQUINOVOSYL TRANSFERASE SQD2"/>
    <property type="match status" value="1"/>
</dbReference>
<dbReference type="Pfam" id="PF13692">
    <property type="entry name" value="Glyco_trans_1_4"/>
    <property type="match status" value="1"/>
</dbReference>
<proteinExistence type="predicted"/>
<keyword evidence="2" id="KW-0808">Transferase</keyword>
<dbReference type="Gene3D" id="3.40.50.2000">
    <property type="entry name" value="Glycogen Phosphorylase B"/>
    <property type="match status" value="2"/>
</dbReference>
<dbReference type="InterPro" id="IPR028098">
    <property type="entry name" value="Glyco_trans_4-like_N"/>
</dbReference>
<dbReference type="PANTHER" id="PTHR45947:SF3">
    <property type="entry name" value="SULFOQUINOVOSYL TRANSFERASE SQD2"/>
    <property type="match status" value="1"/>
</dbReference>
<keyword evidence="3" id="KW-1185">Reference proteome</keyword>
<evidence type="ECO:0000259" key="1">
    <source>
        <dbReference type="Pfam" id="PF13439"/>
    </source>
</evidence>
<dbReference type="Pfam" id="PF13439">
    <property type="entry name" value="Glyco_transf_4"/>
    <property type="match status" value="1"/>
</dbReference>
<protein>
    <submittedName>
        <fullName evidence="2">Glycosyltransferase involved in cell wall biosynthesis</fullName>
    </submittedName>
</protein>
<organism evidence="2 3">
    <name type="scientific">Sphingopyxis italica</name>
    <dbReference type="NCBI Taxonomy" id="1129133"/>
    <lineage>
        <taxon>Bacteria</taxon>
        <taxon>Pseudomonadati</taxon>
        <taxon>Pseudomonadota</taxon>
        <taxon>Alphaproteobacteria</taxon>
        <taxon>Sphingomonadales</taxon>
        <taxon>Sphingomonadaceae</taxon>
        <taxon>Sphingopyxis</taxon>
    </lineage>
</organism>
<name>A0A7X5XRF6_9SPHN</name>
<dbReference type="AlphaFoldDB" id="A0A7X5XRF6"/>
<dbReference type="InterPro" id="IPR050194">
    <property type="entry name" value="Glycosyltransferase_grp1"/>
</dbReference>
<evidence type="ECO:0000313" key="2">
    <source>
        <dbReference type="EMBL" id="NJB89920.1"/>
    </source>
</evidence>
<reference evidence="2 3" key="1">
    <citation type="submission" date="2020-03" db="EMBL/GenBank/DDBJ databases">
        <title>Genomic Encyclopedia of Type Strains, Phase IV (KMG-IV): sequencing the most valuable type-strain genomes for metagenomic binning, comparative biology and taxonomic classification.</title>
        <authorList>
            <person name="Goeker M."/>
        </authorList>
    </citation>
    <scope>NUCLEOTIDE SEQUENCE [LARGE SCALE GENOMIC DNA]</scope>
    <source>
        <strain evidence="2 3">DSM 25229</strain>
    </source>
</reference>
<gene>
    <name evidence="2" type="ORF">GGR90_002095</name>
</gene>
<evidence type="ECO:0000313" key="3">
    <source>
        <dbReference type="Proteomes" id="UP000535078"/>
    </source>
</evidence>
<dbReference type="EMBL" id="JAATIT010000002">
    <property type="protein sequence ID" value="NJB89920.1"/>
    <property type="molecule type" value="Genomic_DNA"/>
</dbReference>
<dbReference type="GO" id="GO:0016757">
    <property type="term" value="F:glycosyltransferase activity"/>
    <property type="evidence" value="ECO:0007669"/>
    <property type="project" value="TreeGrafter"/>
</dbReference>
<accession>A0A7X5XRF6</accession>
<dbReference type="SUPFAM" id="SSF53756">
    <property type="entry name" value="UDP-Glycosyltransferase/glycogen phosphorylase"/>
    <property type="match status" value="1"/>
</dbReference>